<sequence length="220" mass="24149">MKQARETLHFCKSRNSPGTCTAIKGLNLLPSSSISSFWRYEASGSSLLKRDPMTISGEINAYDGGSNLSPLLHKYETSIEGSRASASEVSGEVVKLPTVSPIDQSSPASTLGLELNLEQQTQRRRLFTLNQISSAIAAAEGTRLFCSAIIAIFVMLSYLGFPLPGSYIIKSIISFRPLYIVLLTNATIVLTRLTFDKQRDFEWAARDESETPLNGYGWAE</sequence>
<evidence type="ECO:0000313" key="2">
    <source>
        <dbReference type="EMBL" id="KAG6698486.1"/>
    </source>
</evidence>
<dbReference type="Proteomes" id="UP000811246">
    <property type="component" value="Chromosome 8"/>
</dbReference>
<keyword evidence="1" id="KW-0472">Membrane</keyword>
<reference evidence="2" key="1">
    <citation type="submission" date="2021-01" db="EMBL/GenBank/DDBJ databases">
        <authorList>
            <person name="Lovell J.T."/>
            <person name="Bentley N."/>
            <person name="Bhattarai G."/>
            <person name="Jenkins J.W."/>
            <person name="Sreedasyam A."/>
            <person name="Alarcon Y."/>
            <person name="Bock C."/>
            <person name="Boston L."/>
            <person name="Carlson J."/>
            <person name="Cervantes K."/>
            <person name="Clermont K."/>
            <person name="Krom N."/>
            <person name="Kubenka K."/>
            <person name="Mamidi S."/>
            <person name="Mattison C."/>
            <person name="Monteros M."/>
            <person name="Pisani C."/>
            <person name="Plott C."/>
            <person name="Rajasekar S."/>
            <person name="Rhein H.S."/>
            <person name="Rohla C."/>
            <person name="Song M."/>
            <person name="Hilaire R.S."/>
            <person name="Shu S."/>
            <person name="Wells L."/>
            <person name="Wang X."/>
            <person name="Webber J."/>
            <person name="Heerema R.J."/>
            <person name="Klein P."/>
            <person name="Conner P."/>
            <person name="Grauke L."/>
            <person name="Grimwood J."/>
            <person name="Schmutz J."/>
            <person name="Randall J.J."/>
        </authorList>
    </citation>
    <scope>NUCLEOTIDE SEQUENCE</scope>
    <source>
        <tissue evidence="2">Leaf</tissue>
    </source>
</reference>
<feature type="transmembrane region" description="Helical" evidence="1">
    <location>
        <begin position="144"/>
        <end position="161"/>
    </location>
</feature>
<evidence type="ECO:0000256" key="1">
    <source>
        <dbReference type="SAM" id="Phobius"/>
    </source>
</evidence>
<dbReference type="AlphaFoldDB" id="A0A922EA69"/>
<evidence type="ECO:0000313" key="3">
    <source>
        <dbReference type="Proteomes" id="UP000811246"/>
    </source>
</evidence>
<organism evidence="2 3">
    <name type="scientific">Carya illinoinensis</name>
    <name type="common">Pecan</name>
    <dbReference type="NCBI Taxonomy" id="32201"/>
    <lineage>
        <taxon>Eukaryota</taxon>
        <taxon>Viridiplantae</taxon>
        <taxon>Streptophyta</taxon>
        <taxon>Embryophyta</taxon>
        <taxon>Tracheophyta</taxon>
        <taxon>Spermatophyta</taxon>
        <taxon>Magnoliopsida</taxon>
        <taxon>eudicotyledons</taxon>
        <taxon>Gunneridae</taxon>
        <taxon>Pentapetalae</taxon>
        <taxon>rosids</taxon>
        <taxon>fabids</taxon>
        <taxon>Fagales</taxon>
        <taxon>Juglandaceae</taxon>
        <taxon>Carya</taxon>
    </lineage>
</organism>
<proteinExistence type="predicted"/>
<accession>A0A922EA69</accession>
<dbReference type="PANTHER" id="PTHR35469">
    <property type="entry name" value="TRANSMEMBRANE PROTEIN"/>
    <property type="match status" value="1"/>
</dbReference>
<name>A0A922EA69_CARIL</name>
<feature type="transmembrane region" description="Helical" evidence="1">
    <location>
        <begin position="167"/>
        <end position="190"/>
    </location>
</feature>
<protein>
    <submittedName>
        <fullName evidence="2">Uncharacterized protein</fullName>
    </submittedName>
</protein>
<dbReference type="EMBL" id="CM031832">
    <property type="protein sequence ID" value="KAG6698486.1"/>
    <property type="molecule type" value="Genomic_DNA"/>
</dbReference>
<keyword evidence="1" id="KW-1133">Transmembrane helix</keyword>
<gene>
    <name evidence="2" type="ORF">I3842_08G022400</name>
</gene>
<comment type="caution">
    <text evidence="2">The sequence shown here is derived from an EMBL/GenBank/DDBJ whole genome shotgun (WGS) entry which is preliminary data.</text>
</comment>
<dbReference type="PANTHER" id="PTHR35469:SF4">
    <property type="entry name" value="TRANSMEMBRANE PROTEIN"/>
    <property type="match status" value="1"/>
</dbReference>
<keyword evidence="1" id="KW-0812">Transmembrane</keyword>